<protein>
    <submittedName>
        <fullName evidence="2">Uncharacterized protein</fullName>
    </submittedName>
</protein>
<reference evidence="2 3" key="1">
    <citation type="journal article" date="2019" name="PLoS ONE">
        <title>Comparative genome analysis indicates high evolutionary potential of pathogenicity genes in Colletotrichum tanaceti.</title>
        <authorList>
            <person name="Lelwala R.V."/>
            <person name="Korhonen P.K."/>
            <person name="Young N.D."/>
            <person name="Scott J.B."/>
            <person name="Ades P.A."/>
            <person name="Gasser R.B."/>
            <person name="Taylor P.W.J."/>
        </authorList>
    </citation>
    <scope>NUCLEOTIDE SEQUENCE [LARGE SCALE GENOMIC DNA]</scope>
    <source>
        <strain evidence="2">BRIP57314</strain>
    </source>
</reference>
<evidence type="ECO:0000313" key="3">
    <source>
        <dbReference type="Proteomes" id="UP000310108"/>
    </source>
</evidence>
<dbReference type="EMBL" id="PJEX01000002">
    <property type="protein sequence ID" value="TKW60083.1"/>
    <property type="molecule type" value="Genomic_DNA"/>
</dbReference>
<dbReference type="Proteomes" id="UP000310108">
    <property type="component" value="Unassembled WGS sequence"/>
</dbReference>
<feature type="chain" id="PRO_5020581669" evidence="1">
    <location>
        <begin position="25"/>
        <end position="191"/>
    </location>
</feature>
<evidence type="ECO:0000256" key="1">
    <source>
        <dbReference type="SAM" id="SignalP"/>
    </source>
</evidence>
<proteinExistence type="predicted"/>
<comment type="caution">
    <text evidence="2">The sequence shown here is derived from an EMBL/GenBank/DDBJ whole genome shotgun (WGS) entry which is preliminary data.</text>
</comment>
<accession>A0A4U6XVI5</accession>
<sequence>MLIMLIMLIMLTLAVFSIFEGIWAVESQAQRCWRSRGDAGDPGDLGYRESGPEDAGDLEIWRYGDPEIRAVERVARRMLEIPGDLSGSGLLRDWPGGCRRSLEMSGDPGCRETGLEDAGDLEIRAVERLARRMLEISGSGPLRDWPGGCWRSRDPEIQAVERVAWRMLEIRRSGPSRDWLGGCWRSGDPGR</sequence>
<gene>
    <name evidence="2" type="ORF">CTA1_3147</name>
</gene>
<evidence type="ECO:0000313" key="2">
    <source>
        <dbReference type="EMBL" id="TKW60083.1"/>
    </source>
</evidence>
<keyword evidence="1" id="KW-0732">Signal</keyword>
<feature type="signal peptide" evidence="1">
    <location>
        <begin position="1"/>
        <end position="24"/>
    </location>
</feature>
<dbReference type="AlphaFoldDB" id="A0A4U6XVI5"/>
<keyword evidence="3" id="KW-1185">Reference proteome</keyword>
<name>A0A4U6XVI5_9PEZI</name>
<organism evidence="2 3">
    <name type="scientific">Colletotrichum tanaceti</name>
    <dbReference type="NCBI Taxonomy" id="1306861"/>
    <lineage>
        <taxon>Eukaryota</taxon>
        <taxon>Fungi</taxon>
        <taxon>Dikarya</taxon>
        <taxon>Ascomycota</taxon>
        <taxon>Pezizomycotina</taxon>
        <taxon>Sordariomycetes</taxon>
        <taxon>Hypocreomycetidae</taxon>
        <taxon>Glomerellales</taxon>
        <taxon>Glomerellaceae</taxon>
        <taxon>Colletotrichum</taxon>
        <taxon>Colletotrichum destructivum species complex</taxon>
    </lineage>
</organism>